<protein>
    <submittedName>
        <fullName evidence="1">Uncharacterized protein</fullName>
    </submittedName>
</protein>
<reference evidence="1 2" key="1">
    <citation type="journal article" date="2009" name="Stand. Genomic Sci.">
        <title>Complete genome sequence of Catenulispora acidiphila type strain (ID 139908).</title>
        <authorList>
            <person name="Copeland A."/>
            <person name="Lapidus A."/>
            <person name="Glavina Del Rio T."/>
            <person name="Nolan M."/>
            <person name="Lucas S."/>
            <person name="Chen F."/>
            <person name="Tice H."/>
            <person name="Cheng J.F."/>
            <person name="Bruce D."/>
            <person name="Goodwin L."/>
            <person name="Pitluck S."/>
            <person name="Mikhailova N."/>
            <person name="Pati A."/>
            <person name="Ivanova N."/>
            <person name="Mavromatis K."/>
            <person name="Chen A."/>
            <person name="Palaniappan K."/>
            <person name="Chain P."/>
            <person name="Land M."/>
            <person name="Hauser L."/>
            <person name="Chang Y.J."/>
            <person name="Jeffries C.D."/>
            <person name="Chertkov O."/>
            <person name="Brettin T."/>
            <person name="Detter J.C."/>
            <person name="Han C."/>
            <person name="Ali Z."/>
            <person name="Tindall B.J."/>
            <person name="Goker M."/>
            <person name="Bristow J."/>
            <person name="Eisen J.A."/>
            <person name="Markowitz V."/>
            <person name="Hugenholtz P."/>
            <person name="Kyrpides N.C."/>
            <person name="Klenk H.P."/>
        </authorList>
    </citation>
    <scope>NUCLEOTIDE SEQUENCE [LARGE SCALE GENOMIC DNA]</scope>
    <source>
        <strain evidence="2">DSM 44928 / JCM 14897 / NBRC 102108 / NRRL B-24433 / ID139908</strain>
    </source>
</reference>
<dbReference type="Proteomes" id="UP000000851">
    <property type="component" value="Chromosome"/>
</dbReference>
<dbReference type="EMBL" id="CP001700">
    <property type="protein sequence ID" value="ACU73271.1"/>
    <property type="molecule type" value="Genomic_DNA"/>
</dbReference>
<dbReference type="InParanoid" id="C7PW23"/>
<accession>C7PW23</accession>
<organism evidence="1 2">
    <name type="scientific">Catenulispora acidiphila (strain DSM 44928 / JCM 14897 / NBRC 102108 / NRRL B-24433 / ID139908)</name>
    <dbReference type="NCBI Taxonomy" id="479433"/>
    <lineage>
        <taxon>Bacteria</taxon>
        <taxon>Bacillati</taxon>
        <taxon>Actinomycetota</taxon>
        <taxon>Actinomycetes</taxon>
        <taxon>Catenulisporales</taxon>
        <taxon>Catenulisporaceae</taxon>
        <taxon>Catenulispora</taxon>
    </lineage>
</organism>
<name>C7PW23_CATAD</name>
<proteinExistence type="predicted"/>
<dbReference type="KEGG" id="cai:Caci_4407"/>
<evidence type="ECO:0000313" key="1">
    <source>
        <dbReference type="EMBL" id="ACU73271.1"/>
    </source>
</evidence>
<gene>
    <name evidence="1" type="ordered locus">Caci_4407</name>
</gene>
<keyword evidence="2" id="KW-1185">Reference proteome</keyword>
<evidence type="ECO:0000313" key="2">
    <source>
        <dbReference type="Proteomes" id="UP000000851"/>
    </source>
</evidence>
<sequence>MMFGPAMWRRYRSTRQKAACERLLEELCGRALVREAEDLVETVWIEGLDRAEHADPTVRLILERERASFLRASRKRSAEADKDQRRMAAATAEMVQLTRTGPPAD</sequence>
<dbReference type="AlphaFoldDB" id="C7PW23"/>
<dbReference type="HOGENOM" id="CLU_2231749_0_0_11"/>